<dbReference type="Proteomes" id="UP001457282">
    <property type="component" value="Unassembled WGS sequence"/>
</dbReference>
<dbReference type="InterPro" id="IPR016181">
    <property type="entry name" value="Acyl_CoA_acyltransferase"/>
</dbReference>
<accession>A0AAW1VMM7</accession>
<protein>
    <recommendedName>
        <fullName evidence="2">N-acetyltransferase domain-containing protein</fullName>
    </recommendedName>
</protein>
<gene>
    <name evidence="3" type="ORF">M0R45_001092</name>
</gene>
<dbReference type="Gene3D" id="3.40.630.30">
    <property type="match status" value="1"/>
</dbReference>
<dbReference type="CDD" id="cd04301">
    <property type="entry name" value="NAT_SF"/>
    <property type="match status" value="1"/>
</dbReference>
<keyword evidence="4" id="KW-1185">Reference proteome</keyword>
<dbReference type="InterPro" id="IPR000182">
    <property type="entry name" value="GNAT_dom"/>
</dbReference>
<proteinExistence type="predicted"/>
<evidence type="ECO:0000259" key="2">
    <source>
        <dbReference type="PROSITE" id="PS51186"/>
    </source>
</evidence>
<comment type="caution">
    <text evidence="3">The sequence shown here is derived from an EMBL/GenBank/DDBJ whole genome shotgun (WGS) entry which is preliminary data.</text>
</comment>
<name>A0AAW1VMM7_RUBAR</name>
<dbReference type="GO" id="GO:0003714">
    <property type="term" value="F:transcription corepressor activity"/>
    <property type="evidence" value="ECO:0007669"/>
    <property type="project" value="InterPro"/>
</dbReference>
<feature type="compositionally biased region" description="Basic residues" evidence="1">
    <location>
        <begin position="19"/>
        <end position="28"/>
    </location>
</feature>
<dbReference type="EMBL" id="JBEDUW010000221">
    <property type="protein sequence ID" value="KAK9903670.1"/>
    <property type="molecule type" value="Genomic_DNA"/>
</dbReference>
<dbReference type="GO" id="GO:0016747">
    <property type="term" value="F:acyltransferase activity, transferring groups other than amino-acyl groups"/>
    <property type="evidence" value="ECO:0007669"/>
    <property type="project" value="InterPro"/>
</dbReference>
<feature type="domain" description="N-acetyltransferase" evidence="2">
    <location>
        <begin position="65"/>
        <end position="236"/>
    </location>
</feature>
<evidence type="ECO:0000256" key="1">
    <source>
        <dbReference type="SAM" id="MobiDB-lite"/>
    </source>
</evidence>
<reference evidence="3 4" key="1">
    <citation type="journal article" date="2023" name="G3 (Bethesda)">
        <title>A chromosome-length genome assembly and annotation of blackberry (Rubus argutus, cv. 'Hillquist').</title>
        <authorList>
            <person name="Bruna T."/>
            <person name="Aryal R."/>
            <person name="Dudchenko O."/>
            <person name="Sargent D.J."/>
            <person name="Mead D."/>
            <person name="Buti M."/>
            <person name="Cavallini A."/>
            <person name="Hytonen T."/>
            <person name="Andres J."/>
            <person name="Pham M."/>
            <person name="Weisz D."/>
            <person name="Mascagni F."/>
            <person name="Usai G."/>
            <person name="Natali L."/>
            <person name="Bassil N."/>
            <person name="Fernandez G.E."/>
            <person name="Lomsadze A."/>
            <person name="Armour M."/>
            <person name="Olukolu B."/>
            <person name="Poorten T."/>
            <person name="Britton C."/>
            <person name="Davik J."/>
            <person name="Ashrafi H."/>
            <person name="Aiden E.L."/>
            <person name="Borodovsky M."/>
            <person name="Worthington M."/>
        </authorList>
    </citation>
    <scope>NUCLEOTIDE SEQUENCE [LARGE SCALE GENOMIC DNA]</scope>
    <source>
        <strain evidence="3">PI 553951</strain>
    </source>
</reference>
<dbReference type="PANTHER" id="PTHR46309">
    <property type="entry name" value="PHD FINGER PROTEIN 12"/>
    <property type="match status" value="1"/>
</dbReference>
<dbReference type="SUPFAM" id="SSF55729">
    <property type="entry name" value="Acyl-CoA N-acyltransferases (Nat)"/>
    <property type="match status" value="1"/>
</dbReference>
<dbReference type="InterPro" id="IPR042163">
    <property type="entry name" value="PHF12"/>
</dbReference>
<evidence type="ECO:0000313" key="4">
    <source>
        <dbReference type="Proteomes" id="UP001457282"/>
    </source>
</evidence>
<dbReference type="PROSITE" id="PS51186">
    <property type="entry name" value="GNAT"/>
    <property type="match status" value="1"/>
</dbReference>
<dbReference type="Pfam" id="PF23209">
    <property type="entry name" value="IDM1_C"/>
    <property type="match status" value="1"/>
</dbReference>
<organism evidence="3 4">
    <name type="scientific">Rubus argutus</name>
    <name type="common">Southern blackberry</name>
    <dbReference type="NCBI Taxonomy" id="59490"/>
    <lineage>
        <taxon>Eukaryota</taxon>
        <taxon>Viridiplantae</taxon>
        <taxon>Streptophyta</taxon>
        <taxon>Embryophyta</taxon>
        <taxon>Tracheophyta</taxon>
        <taxon>Spermatophyta</taxon>
        <taxon>Magnoliopsida</taxon>
        <taxon>eudicotyledons</taxon>
        <taxon>Gunneridae</taxon>
        <taxon>Pentapetalae</taxon>
        <taxon>rosids</taxon>
        <taxon>fabids</taxon>
        <taxon>Rosales</taxon>
        <taxon>Rosaceae</taxon>
        <taxon>Rosoideae</taxon>
        <taxon>Rosoideae incertae sedis</taxon>
        <taxon>Rubus</taxon>
    </lineage>
</organism>
<feature type="region of interest" description="Disordered" evidence="1">
    <location>
        <begin position="1"/>
        <end position="32"/>
    </location>
</feature>
<dbReference type="GO" id="GO:0005634">
    <property type="term" value="C:nucleus"/>
    <property type="evidence" value="ECO:0007669"/>
    <property type="project" value="TreeGrafter"/>
</dbReference>
<evidence type="ECO:0000313" key="3">
    <source>
        <dbReference type="EMBL" id="KAK9903670.1"/>
    </source>
</evidence>
<dbReference type="AlphaFoldDB" id="A0AAW1VMM7"/>
<dbReference type="PANTHER" id="PTHR46309:SF12">
    <property type="entry name" value="GB|AAC80581.1"/>
    <property type="match status" value="1"/>
</dbReference>
<dbReference type="InterPro" id="IPR056511">
    <property type="entry name" value="IDM1_C"/>
</dbReference>
<dbReference type="GO" id="GO:0006357">
    <property type="term" value="P:regulation of transcription by RNA polymerase II"/>
    <property type="evidence" value="ECO:0007669"/>
    <property type="project" value="TreeGrafter"/>
</dbReference>
<sequence length="238" mass="26979">MRRKQRVCARAPSPLSQSRSRKRGSKTRKMGDILNDKRSMISGINGLLGIPIPVGADLTWRVLKSQLRSESYYKTKLQSALNVIHECFEPSKDPYTDRDIAEDIVFDLESDSELNLRGFYTVILERKDDRDYYEDMVCAATVRINEVAGVAELPLVATRPQYRRLGMCRILMNELEKRLVQFGIERLVLPSAQSALSTWTSSSIGFSVMTDAEISQLSALHGFLDFKGTVMCHKLLLK</sequence>